<evidence type="ECO:0000256" key="8">
    <source>
        <dbReference type="ARBA" id="ARBA00011738"/>
    </source>
</evidence>
<reference evidence="24 25" key="1">
    <citation type="journal article" date="2012" name="MBio">
        <title>De novo assembly of the Pneumocystis jirovecii genome from a single bronchoalveolar lavage fluid specimen from a patient.</title>
        <authorList>
            <person name="Cisse O.H."/>
            <person name="Pagni M."/>
            <person name="Hauser P.M."/>
        </authorList>
    </citation>
    <scope>NUCLEOTIDE SEQUENCE [LARGE SCALE GENOMIC DNA]</scope>
    <source>
        <strain evidence="24 25">SE8</strain>
    </source>
</reference>
<comment type="cofactor">
    <cofactor evidence="3">
        <name>Co(2+)</name>
        <dbReference type="ChEBI" id="CHEBI:48828"/>
    </cofactor>
</comment>
<evidence type="ECO:0000256" key="11">
    <source>
        <dbReference type="ARBA" id="ARBA00022723"/>
    </source>
</evidence>
<feature type="compositionally biased region" description="Low complexity" evidence="23">
    <location>
        <begin position="239"/>
        <end position="262"/>
    </location>
</feature>
<feature type="binding site" evidence="22">
    <location>
        <begin position="163"/>
        <end position="166"/>
    </location>
    <ligand>
        <name>substrate</name>
    </ligand>
</feature>
<evidence type="ECO:0000256" key="5">
    <source>
        <dbReference type="ARBA" id="ARBA00001954"/>
    </source>
</evidence>
<dbReference type="CDD" id="cd00429">
    <property type="entry name" value="RPE"/>
    <property type="match status" value="1"/>
</dbReference>
<dbReference type="FunCoup" id="L0PBE8">
    <property type="interactions" value="280"/>
</dbReference>
<keyword evidence="11 21" id="KW-0479">Metal-binding</keyword>
<protein>
    <recommendedName>
        <fullName evidence="10 19">Ribulose-phosphate 3-epimerase</fullName>
        <ecNumber evidence="9 19">5.1.3.1</ecNumber>
    </recommendedName>
</protein>
<comment type="similarity">
    <text evidence="7 19">Belongs to the ribulose-phosphate 3-epimerase family.</text>
</comment>
<dbReference type="AlphaFoldDB" id="L0PBE8"/>
<gene>
    <name evidence="24" type="ORF">PNEJI1_003425</name>
</gene>
<dbReference type="VEuPathDB" id="FungiDB:PNEJI1_003425"/>
<dbReference type="Gene3D" id="3.20.20.70">
    <property type="entry name" value="Aldolase class I"/>
    <property type="match status" value="1"/>
</dbReference>
<dbReference type="PANTHER" id="PTHR11749">
    <property type="entry name" value="RIBULOSE-5-PHOSPHATE-3-EPIMERASE"/>
    <property type="match status" value="1"/>
</dbReference>
<evidence type="ECO:0000256" key="6">
    <source>
        <dbReference type="ARBA" id="ARBA00005016"/>
    </source>
</evidence>
<proteinExistence type="inferred from homology"/>
<evidence type="ECO:0000256" key="1">
    <source>
        <dbReference type="ARBA" id="ARBA00001782"/>
    </source>
</evidence>
<evidence type="ECO:0000256" key="9">
    <source>
        <dbReference type="ARBA" id="ARBA00013188"/>
    </source>
</evidence>
<comment type="subunit">
    <text evidence="8">Homodimer.</text>
</comment>
<feature type="binding site" evidence="22">
    <location>
        <begin position="214"/>
        <end position="215"/>
    </location>
    <ligand>
        <name>substrate</name>
    </ligand>
</feature>
<dbReference type="GO" id="GO:0005975">
    <property type="term" value="P:carbohydrate metabolic process"/>
    <property type="evidence" value="ECO:0007669"/>
    <property type="project" value="InterPro"/>
</dbReference>
<evidence type="ECO:0000256" key="10">
    <source>
        <dbReference type="ARBA" id="ARBA00013920"/>
    </source>
</evidence>
<dbReference type="UniPathway" id="UPA00115">
    <property type="reaction ID" value="UER00411"/>
</dbReference>
<dbReference type="GO" id="GO:0004750">
    <property type="term" value="F:D-ribulose-phosphate 3-epimerase activity"/>
    <property type="evidence" value="ECO:0007669"/>
    <property type="project" value="UniProtKB-EC"/>
</dbReference>
<comment type="function">
    <text evidence="18">Catalyzes the reversible epimerization of D-ribulose 5-phosphate to D-xylulose 5-phosphate.</text>
</comment>
<dbReference type="HAMAP" id="MF_02227">
    <property type="entry name" value="RPE"/>
    <property type="match status" value="1"/>
</dbReference>
<feature type="region of interest" description="Disordered" evidence="23">
    <location>
        <begin position="238"/>
        <end position="270"/>
    </location>
</feature>
<dbReference type="PIRSF" id="PIRSF001461">
    <property type="entry name" value="RPE"/>
    <property type="match status" value="1"/>
</dbReference>
<feature type="binding site" evidence="21">
    <location>
        <position position="192"/>
    </location>
    <ligand>
        <name>a divalent metal cation</name>
        <dbReference type="ChEBI" id="CHEBI:60240"/>
    </ligand>
</feature>
<feature type="binding site" evidence="22">
    <location>
        <position position="194"/>
    </location>
    <ligand>
        <name>substrate</name>
    </ligand>
</feature>
<sequence length="270" mass="29437">MPKAIIAPSILAGDFSRLAEEGIRMIKNDADWLHLDIMDGHFVPNITIGAPVVKCLRKAIPKHDVVFDCHMMVSKPEQWVYNFAEAGGDIYCFHYEATNNPSTLIDTIHKTGMKAGIAIKPQTPVSVLFPFVDRLDMVLIMTGFFYKNSFFFSSDYSFLVEPGFGGQPFIPSCISKIRTLRHRYPDLNLEVDGGLTETTIALAAEAGANIIVAGTSIFQASHPGTTIQTFRQIVHTYQPSSSPSSPSLPLNTSSSSSSCTSPSPLPLPAP</sequence>
<feature type="binding site" evidence="21">
    <location>
        <position position="70"/>
    </location>
    <ligand>
        <name>a divalent metal cation</name>
        <dbReference type="ChEBI" id="CHEBI:60240"/>
    </ligand>
</feature>
<evidence type="ECO:0000256" key="2">
    <source>
        <dbReference type="ARBA" id="ARBA00001936"/>
    </source>
</evidence>
<feature type="binding site" evidence="22">
    <location>
        <position position="70"/>
    </location>
    <ligand>
        <name>substrate</name>
    </ligand>
</feature>
<organism evidence="25">
    <name type="scientific">Pneumocystis jirovecii</name>
    <name type="common">Human pneumocystis pneumonia agent</name>
    <dbReference type="NCBI Taxonomy" id="42068"/>
    <lineage>
        <taxon>Eukaryota</taxon>
        <taxon>Fungi</taxon>
        <taxon>Dikarya</taxon>
        <taxon>Ascomycota</taxon>
        <taxon>Taphrinomycotina</taxon>
        <taxon>Pneumocystomycetes</taxon>
        <taxon>Pneumocystaceae</taxon>
        <taxon>Pneumocystis</taxon>
    </lineage>
</organism>
<dbReference type="Proteomes" id="UP000010422">
    <property type="component" value="Unassembled WGS sequence"/>
</dbReference>
<dbReference type="PROSITE" id="PS01085">
    <property type="entry name" value="RIBUL_P_3_EPIMER_1"/>
    <property type="match status" value="1"/>
</dbReference>
<evidence type="ECO:0000313" key="24">
    <source>
        <dbReference type="EMBL" id="CCJ28940.1"/>
    </source>
</evidence>
<keyword evidence="12 21" id="KW-0862">Zinc</keyword>
<evidence type="ECO:0000256" key="15">
    <source>
        <dbReference type="ARBA" id="ARBA00023235"/>
    </source>
</evidence>
<dbReference type="GO" id="GO:0046872">
    <property type="term" value="F:metal ion binding"/>
    <property type="evidence" value="ECO:0007669"/>
    <property type="project" value="UniProtKB-KW"/>
</dbReference>
<comment type="cofactor">
    <cofactor evidence="21">
        <name>a divalent metal cation</name>
        <dbReference type="ChEBI" id="CHEBI:60240"/>
    </cofactor>
    <text evidence="21">Binds 1 divalent metal cation per subunit.</text>
</comment>
<dbReference type="FunFam" id="3.20.20.70:FF:000191">
    <property type="entry name" value="ribulose-phosphate 3-epimerase isoform X2"/>
    <property type="match status" value="1"/>
</dbReference>
<evidence type="ECO:0000256" key="20">
    <source>
        <dbReference type="PIRSR" id="PIRSR001461-1"/>
    </source>
</evidence>
<dbReference type="STRING" id="1209962.L0PBE8"/>
<dbReference type="Pfam" id="PF00834">
    <property type="entry name" value="Ribul_P_3_epim"/>
    <property type="match status" value="2"/>
</dbReference>
<evidence type="ECO:0000256" key="23">
    <source>
        <dbReference type="SAM" id="MobiDB-lite"/>
    </source>
</evidence>
<evidence type="ECO:0000313" key="25">
    <source>
        <dbReference type="Proteomes" id="UP000010422"/>
    </source>
</evidence>
<comment type="cofactor">
    <cofactor evidence="4">
        <name>Zn(2+)</name>
        <dbReference type="ChEBI" id="CHEBI:29105"/>
    </cofactor>
</comment>
<evidence type="ECO:0000256" key="14">
    <source>
        <dbReference type="ARBA" id="ARBA00023211"/>
    </source>
</evidence>
<feature type="active site" description="Proton donor" evidence="20">
    <location>
        <position position="192"/>
    </location>
</feature>
<feature type="binding site" evidence="22">
    <location>
        <position position="9"/>
    </location>
    <ligand>
        <name>substrate</name>
    </ligand>
</feature>
<feature type="binding site" evidence="21">
    <location>
        <position position="36"/>
    </location>
    <ligand>
        <name>a divalent metal cation</name>
        <dbReference type="ChEBI" id="CHEBI:60240"/>
    </ligand>
</feature>
<dbReference type="InParanoid" id="L0PBE8"/>
<comment type="cofactor">
    <cofactor evidence="2">
        <name>Mn(2+)</name>
        <dbReference type="ChEBI" id="CHEBI:29035"/>
    </cofactor>
</comment>
<comment type="catalytic activity">
    <reaction evidence="1 19">
        <text>D-ribulose 5-phosphate = D-xylulose 5-phosphate</text>
        <dbReference type="Rhea" id="RHEA:13677"/>
        <dbReference type="ChEBI" id="CHEBI:57737"/>
        <dbReference type="ChEBI" id="CHEBI:58121"/>
        <dbReference type="EC" id="5.1.3.1"/>
    </reaction>
</comment>
<evidence type="ECO:0000256" key="3">
    <source>
        <dbReference type="ARBA" id="ARBA00001941"/>
    </source>
</evidence>
<evidence type="ECO:0000256" key="22">
    <source>
        <dbReference type="PIRSR" id="PIRSR001461-3"/>
    </source>
</evidence>
<keyword evidence="15 19" id="KW-0413">Isomerase</keyword>
<feature type="binding site" evidence="21">
    <location>
        <position position="34"/>
    </location>
    <ligand>
        <name>a divalent metal cation</name>
        <dbReference type="ChEBI" id="CHEBI:60240"/>
    </ligand>
</feature>
<name>L0PBE8_PNEJI</name>
<keyword evidence="16 19" id="KW-0119">Carbohydrate metabolism</keyword>
<dbReference type="EMBL" id="CAKM01000137">
    <property type="protein sequence ID" value="CCJ28940.1"/>
    <property type="molecule type" value="Genomic_DNA"/>
</dbReference>
<dbReference type="InterPro" id="IPR013785">
    <property type="entry name" value="Aldolase_TIM"/>
</dbReference>
<keyword evidence="13" id="KW-0408">Iron</keyword>
<evidence type="ECO:0000256" key="17">
    <source>
        <dbReference type="ARBA" id="ARBA00023285"/>
    </source>
</evidence>
<dbReference type="InterPro" id="IPR026019">
    <property type="entry name" value="Ribul_P_3_epim"/>
</dbReference>
<dbReference type="GO" id="GO:0006098">
    <property type="term" value="P:pentose-phosphate shunt"/>
    <property type="evidence" value="ECO:0007669"/>
    <property type="project" value="UniProtKB-UniPathway"/>
</dbReference>
<comment type="pathway">
    <text evidence="6">Carbohydrate degradation; pentose phosphate pathway; D-xylulose 5-phosphate from D-ribulose 5-phosphate (non-oxidative stage): step 1/1.</text>
</comment>
<dbReference type="InterPro" id="IPR011060">
    <property type="entry name" value="RibuloseP-bd_barrel"/>
</dbReference>
<evidence type="ECO:0000256" key="19">
    <source>
        <dbReference type="PIRNR" id="PIRNR001461"/>
    </source>
</evidence>
<evidence type="ECO:0000256" key="12">
    <source>
        <dbReference type="ARBA" id="ARBA00022833"/>
    </source>
</evidence>
<evidence type="ECO:0000256" key="21">
    <source>
        <dbReference type="PIRSR" id="PIRSR001461-2"/>
    </source>
</evidence>
<comment type="caution">
    <text evidence="24">The sequence shown here is derived from an EMBL/GenBank/DDBJ whole genome shotgun (WGS) entry which is preliminary data.</text>
</comment>
<evidence type="ECO:0000256" key="16">
    <source>
        <dbReference type="ARBA" id="ARBA00023277"/>
    </source>
</evidence>
<dbReference type="InterPro" id="IPR000056">
    <property type="entry name" value="Ribul_P_3_epim-like"/>
</dbReference>
<evidence type="ECO:0000256" key="13">
    <source>
        <dbReference type="ARBA" id="ARBA00023004"/>
    </source>
</evidence>
<evidence type="ECO:0000256" key="7">
    <source>
        <dbReference type="ARBA" id="ARBA00009541"/>
    </source>
</evidence>
<evidence type="ECO:0000256" key="4">
    <source>
        <dbReference type="ARBA" id="ARBA00001947"/>
    </source>
</evidence>
<keyword evidence="14 21" id="KW-0464">Manganese</keyword>
<dbReference type="EC" id="5.1.3.1" evidence="9 19"/>
<accession>L0PBE8</accession>
<evidence type="ECO:0000256" key="18">
    <source>
        <dbReference type="ARBA" id="ARBA00057323"/>
    </source>
</evidence>
<feature type="active site" description="Proton acceptor" evidence="20">
    <location>
        <position position="36"/>
    </location>
</feature>
<keyword evidence="17 21" id="KW-0170">Cobalt</keyword>
<comment type="cofactor">
    <cofactor evidence="5">
        <name>Fe(2+)</name>
        <dbReference type="ChEBI" id="CHEBI:29033"/>
    </cofactor>
</comment>
<dbReference type="SUPFAM" id="SSF51366">
    <property type="entry name" value="Ribulose-phoshate binding barrel"/>
    <property type="match status" value="1"/>
</dbReference>